<proteinExistence type="predicted"/>
<evidence type="ECO:0000256" key="1">
    <source>
        <dbReference type="SAM" id="MobiDB-lite"/>
    </source>
</evidence>
<accession>A0ABP6RSS7</accession>
<evidence type="ECO:0000313" key="4">
    <source>
        <dbReference type="EMBL" id="GAA3359322.1"/>
    </source>
</evidence>
<feature type="domain" description="Mammalian cell entry C-terminal" evidence="3">
    <location>
        <begin position="118"/>
        <end position="311"/>
    </location>
</feature>
<feature type="region of interest" description="Disordered" evidence="1">
    <location>
        <begin position="316"/>
        <end position="395"/>
    </location>
</feature>
<dbReference type="NCBIfam" id="TIGR00996">
    <property type="entry name" value="Mtu_fam_mce"/>
    <property type="match status" value="1"/>
</dbReference>
<evidence type="ECO:0000259" key="3">
    <source>
        <dbReference type="Pfam" id="PF11887"/>
    </source>
</evidence>
<dbReference type="InterPro" id="IPR005693">
    <property type="entry name" value="Mce"/>
</dbReference>
<organism evidence="4 5">
    <name type="scientific">Saccharopolyspora gregorii</name>
    <dbReference type="NCBI Taxonomy" id="33914"/>
    <lineage>
        <taxon>Bacteria</taxon>
        <taxon>Bacillati</taxon>
        <taxon>Actinomycetota</taxon>
        <taxon>Actinomycetes</taxon>
        <taxon>Pseudonocardiales</taxon>
        <taxon>Pseudonocardiaceae</taxon>
        <taxon>Saccharopolyspora</taxon>
    </lineage>
</organism>
<dbReference type="InterPro" id="IPR024516">
    <property type="entry name" value="Mce_C"/>
</dbReference>
<name>A0ABP6RSS7_9PSEU</name>
<dbReference type="PANTHER" id="PTHR33371">
    <property type="entry name" value="INTERMEMBRANE PHOSPHOLIPID TRANSPORT SYSTEM BINDING PROTEIN MLAD-RELATED"/>
    <property type="match status" value="1"/>
</dbReference>
<dbReference type="EMBL" id="BAAAYK010000038">
    <property type="protein sequence ID" value="GAA3359322.1"/>
    <property type="molecule type" value="Genomic_DNA"/>
</dbReference>
<dbReference type="Pfam" id="PF02470">
    <property type="entry name" value="MlaD"/>
    <property type="match status" value="1"/>
</dbReference>
<keyword evidence="5" id="KW-1185">Reference proteome</keyword>
<dbReference type="Proteomes" id="UP001500483">
    <property type="component" value="Unassembled WGS sequence"/>
</dbReference>
<evidence type="ECO:0000313" key="5">
    <source>
        <dbReference type="Proteomes" id="UP001500483"/>
    </source>
</evidence>
<feature type="domain" description="Mce/MlaD" evidence="2">
    <location>
        <begin position="36"/>
        <end position="113"/>
    </location>
</feature>
<reference evidence="5" key="1">
    <citation type="journal article" date="2019" name="Int. J. Syst. Evol. Microbiol.">
        <title>The Global Catalogue of Microorganisms (GCM) 10K type strain sequencing project: providing services to taxonomists for standard genome sequencing and annotation.</title>
        <authorList>
            <consortium name="The Broad Institute Genomics Platform"/>
            <consortium name="The Broad Institute Genome Sequencing Center for Infectious Disease"/>
            <person name="Wu L."/>
            <person name="Ma J."/>
        </authorList>
    </citation>
    <scope>NUCLEOTIDE SEQUENCE [LARGE SCALE GENOMIC DNA]</scope>
    <source>
        <strain evidence="5">JCM 9687</strain>
    </source>
</reference>
<protein>
    <submittedName>
        <fullName evidence="4">MlaD family protein</fullName>
    </submittedName>
</protein>
<dbReference type="Pfam" id="PF11887">
    <property type="entry name" value="Mce4_CUP1"/>
    <property type="match status" value="1"/>
</dbReference>
<dbReference type="PANTHER" id="PTHR33371:SF16">
    <property type="entry name" value="MCE-FAMILY PROTEIN MCE3F"/>
    <property type="match status" value="1"/>
</dbReference>
<dbReference type="PROSITE" id="PS51257">
    <property type="entry name" value="PROKAR_LIPOPROTEIN"/>
    <property type="match status" value="1"/>
</dbReference>
<dbReference type="RefSeq" id="WP_344927882.1">
    <property type="nucleotide sequence ID" value="NZ_BAAAYK010000038.1"/>
</dbReference>
<dbReference type="InterPro" id="IPR003399">
    <property type="entry name" value="Mce/MlaD"/>
</dbReference>
<sequence>MSRAVLIQLVLFLVIGLGCAAFVLDTALGPRALGTPVRVAVRMPDAAGLAATSQVTYRGVRTGTVESVRIDPGGDGVTLRLLLDPGSRVPADTTARISMDTPMAVQHLDLRPGTGSPPYLRDGDVIGAERTSTPLPLETLLVRATDLAESIDPHDVRVLSEAAAELDGTAPQLRRILDGTRDLTRLAVEREPQLANLAEQGPALLDQADGLPELAASVRELADQARAQEPALRHLAETAPGTTRAAADLLARGERDAGALLGNLLATGEVLGTHVPALRETMTALPRGLSDLASIVHGDVADFYLVAAQGPACYYGTERRPPTDTAPRAPRLDWSCAPGPGLEQRGADSAPRPRTPAAEPVRHPAPGAPAAAEPSAGGGVLGPRPWSSIMFQGVR</sequence>
<dbReference type="InterPro" id="IPR052336">
    <property type="entry name" value="MlaD_Phospholipid_Transporter"/>
</dbReference>
<gene>
    <name evidence="4" type="ORF">GCM10020366_34870</name>
</gene>
<evidence type="ECO:0000259" key="2">
    <source>
        <dbReference type="Pfam" id="PF02470"/>
    </source>
</evidence>
<comment type="caution">
    <text evidence="4">The sequence shown here is derived from an EMBL/GenBank/DDBJ whole genome shotgun (WGS) entry which is preliminary data.</text>
</comment>
<feature type="compositionally biased region" description="Low complexity" evidence="1">
    <location>
        <begin position="364"/>
        <end position="375"/>
    </location>
</feature>